<dbReference type="Proteomes" id="UP000236161">
    <property type="component" value="Unassembled WGS sequence"/>
</dbReference>
<feature type="compositionally biased region" description="Basic and acidic residues" evidence="1">
    <location>
        <begin position="89"/>
        <end position="111"/>
    </location>
</feature>
<accession>A0A2I0B529</accession>
<feature type="compositionally biased region" description="Basic and acidic residues" evidence="1">
    <location>
        <begin position="52"/>
        <end position="61"/>
    </location>
</feature>
<feature type="region of interest" description="Disordered" evidence="1">
    <location>
        <begin position="52"/>
        <end position="111"/>
    </location>
</feature>
<evidence type="ECO:0000313" key="2">
    <source>
        <dbReference type="EMBL" id="PKA62889.1"/>
    </source>
</evidence>
<dbReference type="EMBL" id="KZ451912">
    <property type="protein sequence ID" value="PKA62889.1"/>
    <property type="molecule type" value="Genomic_DNA"/>
</dbReference>
<gene>
    <name evidence="2" type="ORF">AXF42_Ash018883</name>
</gene>
<dbReference type="AlphaFoldDB" id="A0A2I0B529"/>
<evidence type="ECO:0000313" key="3">
    <source>
        <dbReference type="Proteomes" id="UP000236161"/>
    </source>
</evidence>
<dbReference type="OrthoDB" id="695705at2759"/>
<reference evidence="2 3" key="1">
    <citation type="journal article" date="2017" name="Nature">
        <title>The Apostasia genome and the evolution of orchids.</title>
        <authorList>
            <person name="Zhang G.Q."/>
            <person name="Liu K.W."/>
            <person name="Li Z."/>
            <person name="Lohaus R."/>
            <person name="Hsiao Y.Y."/>
            <person name="Niu S.C."/>
            <person name="Wang J.Y."/>
            <person name="Lin Y.C."/>
            <person name="Xu Q."/>
            <person name="Chen L.J."/>
            <person name="Yoshida K."/>
            <person name="Fujiwara S."/>
            <person name="Wang Z.W."/>
            <person name="Zhang Y.Q."/>
            <person name="Mitsuda N."/>
            <person name="Wang M."/>
            <person name="Liu G.H."/>
            <person name="Pecoraro L."/>
            <person name="Huang H.X."/>
            <person name="Xiao X.J."/>
            <person name="Lin M."/>
            <person name="Wu X.Y."/>
            <person name="Wu W.L."/>
            <person name="Chen Y.Y."/>
            <person name="Chang S.B."/>
            <person name="Sakamoto S."/>
            <person name="Ohme-Takagi M."/>
            <person name="Yagi M."/>
            <person name="Zeng S.J."/>
            <person name="Shen C.Y."/>
            <person name="Yeh C.M."/>
            <person name="Luo Y.B."/>
            <person name="Tsai W.C."/>
            <person name="Van de Peer Y."/>
            <person name="Liu Z.J."/>
        </authorList>
    </citation>
    <scope>NUCLEOTIDE SEQUENCE [LARGE SCALE GENOMIC DNA]</scope>
    <source>
        <strain evidence="3">cv. Shenzhen</strain>
        <tissue evidence="2">Stem</tissue>
    </source>
</reference>
<organism evidence="2 3">
    <name type="scientific">Apostasia shenzhenica</name>
    <dbReference type="NCBI Taxonomy" id="1088818"/>
    <lineage>
        <taxon>Eukaryota</taxon>
        <taxon>Viridiplantae</taxon>
        <taxon>Streptophyta</taxon>
        <taxon>Embryophyta</taxon>
        <taxon>Tracheophyta</taxon>
        <taxon>Spermatophyta</taxon>
        <taxon>Magnoliopsida</taxon>
        <taxon>Liliopsida</taxon>
        <taxon>Asparagales</taxon>
        <taxon>Orchidaceae</taxon>
        <taxon>Apostasioideae</taxon>
        <taxon>Apostasia</taxon>
    </lineage>
</organism>
<sequence>MMQCGEAESPTTTLSRFRSGLREDIQRELYLHRVATLEEAYQMAKDYERFRKPLIPRRTDTQKGYTSSRPAPMSVKPSATSAHVSRPPLSKEERGKAVVGESSRENIGRPL</sequence>
<evidence type="ECO:0000256" key="1">
    <source>
        <dbReference type="SAM" id="MobiDB-lite"/>
    </source>
</evidence>
<protein>
    <submittedName>
        <fullName evidence="2">Uncharacterized protein</fullName>
    </submittedName>
</protein>
<keyword evidence="3" id="KW-1185">Reference proteome</keyword>
<name>A0A2I0B529_9ASPA</name>
<proteinExistence type="predicted"/>